<evidence type="ECO:0000313" key="6">
    <source>
        <dbReference type="EMBL" id="MTI28633.1"/>
    </source>
</evidence>
<dbReference type="PANTHER" id="PTHR43133:SF8">
    <property type="entry name" value="RNA POLYMERASE SIGMA FACTOR HI_1459-RELATED"/>
    <property type="match status" value="1"/>
</dbReference>
<evidence type="ECO:0000256" key="3">
    <source>
        <dbReference type="ARBA" id="ARBA00023082"/>
    </source>
</evidence>
<evidence type="ECO:0000256" key="1">
    <source>
        <dbReference type="ARBA" id="ARBA00010641"/>
    </source>
</evidence>
<dbReference type="InterPro" id="IPR013324">
    <property type="entry name" value="RNA_pol_sigma_r3/r4-like"/>
</dbReference>
<keyword evidence="5" id="KW-0804">Transcription</keyword>
<dbReference type="InterPro" id="IPR013325">
    <property type="entry name" value="RNA_pol_sigma_r2"/>
</dbReference>
<dbReference type="SUPFAM" id="SSF88659">
    <property type="entry name" value="Sigma3 and sigma4 domains of RNA polymerase sigma factors"/>
    <property type="match status" value="1"/>
</dbReference>
<evidence type="ECO:0000256" key="2">
    <source>
        <dbReference type="ARBA" id="ARBA00023015"/>
    </source>
</evidence>
<dbReference type="RefSeq" id="WP_155176345.1">
    <property type="nucleotide sequence ID" value="NZ_BAAAFL010000043.1"/>
</dbReference>
<dbReference type="PANTHER" id="PTHR43133">
    <property type="entry name" value="RNA POLYMERASE ECF-TYPE SIGMA FACTO"/>
    <property type="match status" value="1"/>
</dbReference>
<keyword evidence="7" id="KW-1185">Reference proteome</keyword>
<comment type="caution">
    <text evidence="6">The sequence shown here is derived from an EMBL/GenBank/DDBJ whole genome shotgun (WGS) entry which is preliminary data.</text>
</comment>
<dbReference type="Gene3D" id="1.10.1740.10">
    <property type="match status" value="1"/>
</dbReference>
<accession>A0ABW9RXE5</accession>
<sequence length="190" mass="22134">MIHLDNDSIVLRLKQGDQSCLEDLVVAYKGYCVNGLKKKTRCQNEEAEDLFIDALLELRDKVLSGKLDHLINAKSYIFGICYNKWLSAQRVKNKMNSIDAENYYQQYLKDDMLFESDDVDYKMQLLNITNKALETIGEKCYKIIKYFYLEKKSMEDIAEIMGFASSDVAKTSKSRCFKKLVEKTKELEKQ</sequence>
<comment type="similarity">
    <text evidence="1">Belongs to the sigma-70 factor family. ECF subfamily.</text>
</comment>
<dbReference type="Proteomes" id="UP000798808">
    <property type="component" value="Unassembled WGS sequence"/>
</dbReference>
<evidence type="ECO:0000313" key="7">
    <source>
        <dbReference type="Proteomes" id="UP000798808"/>
    </source>
</evidence>
<dbReference type="NCBIfam" id="TIGR02937">
    <property type="entry name" value="sigma70-ECF"/>
    <property type="match status" value="1"/>
</dbReference>
<gene>
    <name evidence="6" type="ORF">E1163_26985</name>
</gene>
<dbReference type="InterPro" id="IPR039425">
    <property type="entry name" value="RNA_pol_sigma-70-like"/>
</dbReference>
<name>A0ABW9RXE5_9BACT</name>
<keyword evidence="4" id="KW-0238">DNA-binding</keyword>
<dbReference type="SUPFAM" id="SSF88946">
    <property type="entry name" value="Sigma2 domain of RNA polymerase sigma factors"/>
    <property type="match status" value="1"/>
</dbReference>
<organism evidence="6 7">
    <name type="scientific">Fulvivirga kasyanovii</name>
    <dbReference type="NCBI Taxonomy" id="396812"/>
    <lineage>
        <taxon>Bacteria</taxon>
        <taxon>Pseudomonadati</taxon>
        <taxon>Bacteroidota</taxon>
        <taxon>Cytophagia</taxon>
        <taxon>Cytophagales</taxon>
        <taxon>Fulvivirgaceae</taxon>
        <taxon>Fulvivirga</taxon>
    </lineage>
</organism>
<proteinExistence type="inferred from homology"/>
<keyword evidence="2" id="KW-0805">Transcription regulation</keyword>
<evidence type="ECO:0000256" key="4">
    <source>
        <dbReference type="ARBA" id="ARBA00023125"/>
    </source>
</evidence>
<reference evidence="6 7" key="1">
    <citation type="submission" date="2019-02" db="EMBL/GenBank/DDBJ databases">
        <authorList>
            <person name="Goldberg S.R."/>
            <person name="Haltli B.A."/>
            <person name="Correa H."/>
            <person name="Russell K.G."/>
        </authorList>
    </citation>
    <scope>NUCLEOTIDE SEQUENCE [LARGE SCALE GENOMIC DNA]</scope>
    <source>
        <strain evidence="6 7">JCM 16186</strain>
    </source>
</reference>
<dbReference type="InterPro" id="IPR014284">
    <property type="entry name" value="RNA_pol_sigma-70_dom"/>
</dbReference>
<evidence type="ECO:0000256" key="5">
    <source>
        <dbReference type="ARBA" id="ARBA00023163"/>
    </source>
</evidence>
<dbReference type="EMBL" id="SMLW01000669">
    <property type="protein sequence ID" value="MTI28633.1"/>
    <property type="molecule type" value="Genomic_DNA"/>
</dbReference>
<keyword evidence="3" id="KW-0731">Sigma factor</keyword>
<protein>
    <submittedName>
        <fullName evidence="6">Sigma-70 family RNA polymerase sigma factor</fullName>
    </submittedName>
</protein>